<reference evidence="1 2" key="1">
    <citation type="submission" date="2023-05" db="EMBL/GenBank/DDBJ databases">
        <title>Lysobacter sp. strain LF1 Genome sequencing and assembly.</title>
        <authorList>
            <person name="Jung Y."/>
        </authorList>
    </citation>
    <scope>NUCLEOTIDE SEQUENCE [LARGE SCALE GENOMIC DNA]</scope>
    <source>
        <strain evidence="1 2">LF1</strain>
    </source>
</reference>
<organism evidence="1 2">
    <name type="scientific">Lysobacter stagni</name>
    <dbReference type="NCBI Taxonomy" id="3045172"/>
    <lineage>
        <taxon>Bacteria</taxon>
        <taxon>Pseudomonadati</taxon>
        <taxon>Pseudomonadota</taxon>
        <taxon>Gammaproteobacteria</taxon>
        <taxon>Lysobacterales</taxon>
        <taxon>Lysobacteraceae</taxon>
        <taxon>Lysobacter</taxon>
    </lineage>
</organism>
<name>A0ABT6XFG7_9GAMM</name>
<evidence type="ECO:0000313" key="1">
    <source>
        <dbReference type="EMBL" id="MDI9238885.1"/>
    </source>
</evidence>
<gene>
    <name evidence="1" type="ORF">QLQ15_08155</name>
</gene>
<evidence type="ECO:0000313" key="2">
    <source>
        <dbReference type="Proteomes" id="UP001321580"/>
    </source>
</evidence>
<dbReference type="Proteomes" id="UP001321580">
    <property type="component" value="Unassembled WGS sequence"/>
</dbReference>
<dbReference type="EMBL" id="JASGBI010000001">
    <property type="protein sequence ID" value="MDI9238885.1"/>
    <property type="molecule type" value="Genomic_DNA"/>
</dbReference>
<comment type="caution">
    <text evidence="1">The sequence shown here is derived from an EMBL/GenBank/DDBJ whole genome shotgun (WGS) entry which is preliminary data.</text>
</comment>
<accession>A0ABT6XFG7</accession>
<sequence>MFGAQNPVAQKLAILALALALVGTAAFRLTFGNRTQAYLDNPKAGDIYMVRLDDPTAARHRTSFYTLVQVDSVQADRVIAHAVQERSTSKRRIYRALAKAVVDGVPLQVGESIAYPRASLLALHTKGVILVAKRGRS</sequence>
<dbReference type="RefSeq" id="WP_283212321.1">
    <property type="nucleotide sequence ID" value="NZ_JASGBI010000001.1"/>
</dbReference>
<protein>
    <submittedName>
        <fullName evidence="1">Uncharacterized protein</fullName>
    </submittedName>
</protein>
<proteinExistence type="predicted"/>
<keyword evidence="2" id="KW-1185">Reference proteome</keyword>